<evidence type="ECO:0000256" key="13">
    <source>
        <dbReference type="ARBA" id="ARBA00023004"/>
    </source>
</evidence>
<evidence type="ECO:0000256" key="16">
    <source>
        <dbReference type="ARBA" id="ARBA00034078"/>
    </source>
</evidence>
<keyword evidence="7" id="KW-0349">Heme</keyword>
<dbReference type="EMBL" id="JAXOJX010000010">
    <property type="protein sequence ID" value="MDZ5456625.1"/>
    <property type="molecule type" value="Genomic_DNA"/>
</dbReference>
<organism evidence="23 24">
    <name type="scientific">Azohydromonas lata</name>
    <dbReference type="NCBI Taxonomy" id="45677"/>
    <lineage>
        <taxon>Bacteria</taxon>
        <taxon>Pseudomonadati</taxon>
        <taxon>Pseudomonadota</taxon>
        <taxon>Betaproteobacteria</taxon>
        <taxon>Burkholderiales</taxon>
        <taxon>Sphaerotilaceae</taxon>
        <taxon>Azohydromonas</taxon>
    </lineage>
</organism>
<evidence type="ECO:0000256" key="15">
    <source>
        <dbReference type="ARBA" id="ARBA00023063"/>
    </source>
</evidence>
<dbReference type="InterPro" id="IPR007419">
    <property type="entry name" value="BFD-like_2Fe2S-bd_dom"/>
</dbReference>
<dbReference type="NCBIfam" id="TIGR02374">
    <property type="entry name" value="nitri_red_nirB"/>
    <property type="match status" value="1"/>
</dbReference>
<dbReference type="SUPFAM" id="SSF55124">
    <property type="entry name" value="Nitrite/Sulfite reductase N-terminal domain-like"/>
    <property type="match status" value="1"/>
</dbReference>
<evidence type="ECO:0000256" key="4">
    <source>
        <dbReference type="ARBA" id="ARBA00005096"/>
    </source>
</evidence>
<dbReference type="SUPFAM" id="SSF51905">
    <property type="entry name" value="FAD/NAD(P)-binding domain"/>
    <property type="match status" value="2"/>
</dbReference>
<evidence type="ECO:0000256" key="14">
    <source>
        <dbReference type="ARBA" id="ARBA00023014"/>
    </source>
</evidence>
<dbReference type="CDD" id="cd19944">
    <property type="entry name" value="NirB_Fer2_BFD-like_2"/>
    <property type="match status" value="1"/>
</dbReference>
<dbReference type="PIRSF" id="PIRSF037149">
    <property type="entry name" value="NirB"/>
    <property type="match status" value="1"/>
</dbReference>
<dbReference type="PRINTS" id="PR00397">
    <property type="entry name" value="SIROHAEM"/>
</dbReference>
<dbReference type="Pfam" id="PF18267">
    <property type="entry name" value="Rubredoxin_C"/>
    <property type="match status" value="1"/>
</dbReference>
<dbReference type="InterPro" id="IPR036188">
    <property type="entry name" value="FAD/NAD-bd_sf"/>
</dbReference>
<evidence type="ECO:0000256" key="3">
    <source>
        <dbReference type="ARBA" id="ARBA00001974"/>
    </source>
</evidence>
<dbReference type="InterPro" id="IPR016156">
    <property type="entry name" value="FAD/NAD-linked_Rdtase_dimer_sf"/>
</dbReference>
<evidence type="ECO:0000256" key="2">
    <source>
        <dbReference type="ARBA" id="ARBA00001966"/>
    </source>
</evidence>
<evidence type="ECO:0000313" key="23">
    <source>
        <dbReference type="EMBL" id="MDZ5456625.1"/>
    </source>
</evidence>
<dbReference type="Pfam" id="PF04324">
    <property type="entry name" value="Fer2_BFD"/>
    <property type="match status" value="2"/>
</dbReference>
<protein>
    <submittedName>
        <fullName evidence="23">Nitrite reductase large subunit NirB</fullName>
    </submittedName>
</protein>
<dbReference type="InterPro" id="IPR041575">
    <property type="entry name" value="Rubredoxin_C"/>
</dbReference>
<dbReference type="PANTHER" id="PTHR43809">
    <property type="entry name" value="NITRITE REDUCTASE (NADH) LARGE SUBUNIT"/>
    <property type="match status" value="1"/>
</dbReference>
<dbReference type="InterPro" id="IPR006067">
    <property type="entry name" value="NO2/SO3_Rdtase_4Fe4S_dom"/>
</dbReference>
<dbReference type="Pfam" id="PF07992">
    <property type="entry name" value="Pyr_redox_2"/>
    <property type="match status" value="1"/>
</dbReference>
<evidence type="ECO:0000259" key="21">
    <source>
        <dbReference type="Pfam" id="PF07992"/>
    </source>
</evidence>
<keyword evidence="6" id="KW-0004">4Fe-4S</keyword>
<keyword evidence="11 17" id="KW-0274">FAD</keyword>
<feature type="domain" description="Nitrite/sulphite reductase 4Fe-4S" evidence="18">
    <location>
        <begin position="637"/>
        <end position="777"/>
    </location>
</feature>
<evidence type="ECO:0000259" key="20">
    <source>
        <dbReference type="Pfam" id="PF04324"/>
    </source>
</evidence>
<feature type="domain" description="Nitrite/Sulfite reductase ferredoxin-like" evidence="19">
    <location>
        <begin position="567"/>
        <end position="628"/>
    </location>
</feature>
<accession>A0ABU5IBZ6</accession>
<comment type="cofactor">
    <cofactor evidence="16">
        <name>[2Fe-2S] cluster</name>
        <dbReference type="ChEBI" id="CHEBI:190135"/>
    </cofactor>
</comment>
<evidence type="ECO:0000259" key="19">
    <source>
        <dbReference type="Pfam" id="PF03460"/>
    </source>
</evidence>
<evidence type="ECO:0000256" key="5">
    <source>
        <dbReference type="ARBA" id="ARBA00010429"/>
    </source>
</evidence>
<evidence type="ECO:0000256" key="12">
    <source>
        <dbReference type="ARBA" id="ARBA00023002"/>
    </source>
</evidence>
<feature type="domain" description="BFD-like [2Fe-2S]-binding" evidence="20">
    <location>
        <begin position="493"/>
        <end position="542"/>
    </location>
</feature>
<dbReference type="Proteomes" id="UP001293718">
    <property type="component" value="Unassembled WGS sequence"/>
</dbReference>
<comment type="cofactor">
    <cofactor evidence="1">
        <name>siroheme</name>
        <dbReference type="ChEBI" id="CHEBI:60052"/>
    </cofactor>
</comment>
<evidence type="ECO:0000259" key="18">
    <source>
        <dbReference type="Pfam" id="PF01077"/>
    </source>
</evidence>
<comment type="pathway">
    <text evidence="4">Nitrogen metabolism; nitrate reduction (assimilation).</text>
</comment>
<sequence length="831" mass="90599">MKKMKLVLIGNGMAGVRTLEELLKIAPDLYDITVFGAEPHPNYNRILLSPVLAGEQTIDEIILNPLSWYEEHGITLHLGCEVTEVNRARRIVSGRAKDGSSVEVPYDRLLIATGSNPFILPVPGKDLQGVIAYRDIADTEYMIETAKTHRHAVVVGGGLLGLEAANGLMLRGMQVTVVHISPTLMERQLDEVAGKMLQKSLQDRGLQFEMGAHTQALVGGDDGRVKAVRFTDGREIPADLVVMAAGIRPNTALAEKIGLHCNRGIVVTDTMQTVTDPRVYAVGECAAHRGIAYGLVAPLFEQGKVCATHLAQFGIGRYLGSQVSTKLKVTGIDLFSAGNFNGGEDCEEIVMSDPFGGVYKKLVLKDDKLVGACLYGDTADGAWYFKLLREGRSVAEMRDKLMFGEDHLGDAGHQGHSKAASMADSDEVCGCNGVTKGTICKAIKDKGLFTLEDVRKHTKASASCGSCTGLVEQILMFTAGGDYSATPKHKALCGCTDHSHQDVRDAIRREKLLSIPQVYATLGWRNPNGCASCRPAVNYYLISTWPKEAQDDPQSRFVNERSHANIQKDGTYSVIPRMWGGETSASDLRRIADVVDKYAIPTVKVTGGQRIDLLGVKKENLQAVWRDLGMPSGLAYAKSLRTVKTCVGSEWCRFGTQDSTQLGKDLEHALWAMYSPHKVKMAVSGCPRNCAESGTKDVGIIGVDSGWELHIGGNGGIKTEVAQFFVKVKTAQEVLEHAGAFLQLYREEGWYLERTVHYIERVGLDHVKKAVLDDAENRKALWARLQFALDGQPDPWHEAVKAGVDTRQFEPLRVSAEALSAETPASEPLKA</sequence>
<dbReference type="Pfam" id="PF01077">
    <property type="entry name" value="NIR_SIR"/>
    <property type="match status" value="1"/>
</dbReference>
<gene>
    <name evidence="23" type="primary">nirB</name>
    <name evidence="23" type="ORF">SM757_08545</name>
</gene>
<dbReference type="InterPro" id="IPR006066">
    <property type="entry name" value="NO2/SO3_Rdtase_FeS/sirohaem_BS"/>
</dbReference>
<comment type="cofactor">
    <cofactor evidence="2">
        <name>[4Fe-4S] cluster</name>
        <dbReference type="ChEBI" id="CHEBI:49883"/>
    </cofactor>
</comment>
<evidence type="ECO:0000256" key="1">
    <source>
        <dbReference type="ARBA" id="ARBA00001929"/>
    </source>
</evidence>
<evidence type="ECO:0000256" key="7">
    <source>
        <dbReference type="ARBA" id="ARBA00022617"/>
    </source>
</evidence>
<keyword evidence="12" id="KW-0560">Oxidoreductase</keyword>
<evidence type="ECO:0000256" key="10">
    <source>
        <dbReference type="ARBA" id="ARBA00022723"/>
    </source>
</evidence>
<dbReference type="Gene3D" id="3.30.390.30">
    <property type="match status" value="1"/>
</dbReference>
<dbReference type="Gene3D" id="3.50.50.60">
    <property type="entry name" value="FAD/NAD(P)-binding domain"/>
    <property type="match status" value="2"/>
</dbReference>
<keyword evidence="14" id="KW-0411">Iron-sulfur</keyword>
<dbReference type="InterPro" id="IPR052034">
    <property type="entry name" value="NasD-like"/>
</dbReference>
<evidence type="ECO:0000256" key="17">
    <source>
        <dbReference type="PIRNR" id="PIRNR037149"/>
    </source>
</evidence>
<keyword evidence="10" id="KW-0479">Metal-binding</keyword>
<dbReference type="Gene3D" id="1.10.10.1100">
    <property type="entry name" value="BFD-like [2Fe-2S]-binding domain"/>
    <property type="match status" value="2"/>
</dbReference>
<keyword evidence="9" id="KW-0001">2Fe-2S</keyword>
<evidence type="ECO:0000256" key="6">
    <source>
        <dbReference type="ARBA" id="ARBA00022485"/>
    </source>
</evidence>
<proteinExistence type="inferred from homology"/>
<comment type="caution">
    <text evidence="23">The sequence shown here is derived from an EMBL/GenBank/DDBJ whole genome shotgun (WGS) entry which is preliminary data.</text>
</comment>
<dbReference type="InterPro" id="IPR045854">
    <property type="entry name" value="NO2/SO3_Rdtase_4Fe4S_sf"/>
</dbReference>
<keyword evidence="15 17" id="KW-0534">Nitrate assimilation</keyword>
<keyword evidence="24" id="KW-1185">Reference proteome</keyword>
<dbReference type="InterPro" id="IPR041854">
    <property type="entry name" value="BFD-like_2Fe2S-bd_dom_sf"/>
</dbReference>
<keyword evidence="8 17" id="KW-0285">Flavoprotein</keyword>
<dbReference type="SUPFAM" id="SSF56014">
    <property type="entry name" value="Nitrite and sulphite reductase 4Fe-4S domain-like"/>
    <property type="match status" value="1"/>
</dbReference>
<reference evidence="23 24" key="1">
    <citation type="submission" date="2023-11" db="EMBL/GenBank/DDBJ databases">
        <title>Draft genome of Azohydromonas lata strain H1 (DSM1123), a polyhydroxyalkanoate producer.</title>
        <authorList>
            <person name="Traversa D."/>
            <person name="D'Addabbo P."/>
            <person name="Pazzani C."/>
            <person name="Manzari C."/>
            <person name="Chiara M."/>
            <person name="Scrascia M."/>
        </authorList>
    </citation>
    <scope>NUCLEOTIDE SEQUENCE [LARGE SCALE GENOMIC DNA]</scope>
    <source>
        <strain evidence="23 24">H1</strain>
    </source>
</reference>
<dbReference type="Gene3D" id="3.30.413.10">
    <property type="entry name" value="Sulfite Reductase Hemoprotein, domain 1"/>
    <property type="match status" value="1"/>
</dbReference>
<dbReference type="InterPro" id="IPR023753">
    <property type="entry name" value="FAD/NAD-binding_dom"/>
</dbReference>
<evidence type="ECO:0000313" key="24">
    <source>
        <dbReference type="Proteomes" id="UP001293718"/>
    </source>
</evidence>
<feature type="domain" description="FAD/NAD(P)-binding" evidence="21">
    <location>
        <begin position="4"/>
        <end position="289"/>
    </location>
</feature>
<dbReference type="InterPro" id="IPR012744">
    <property type="entry name" value="Nitri_red_NirB"/>
</dbReference>
<dbReference type="PANTHER" id="PTHR43809:SF1">
    <property type="entry name" value="NITRITE REDUCTASE (NADH) LARGE SUBUNIT"/>
    <property type="match status" value="1"/>
</dbReference>
<evidence type="ECO:0000256" key="11">
    <source>
        <dbReference type="ARBA" id="ARBA00022827"/>
    </source>
</evidence>
<evidence type="ECO:0000259" key="22">
    <source>
        <dbReference type="Pfam" id="PF18267"/>
    </source>
</evidence>
<evidence type="ECO:0000256" key="9">
    <source>
        <dbReference type="ARBA" id="ARBA00022714"/>
    </source>
</evidence>
<dbReference type="Pfam" id="PF03460">
    <property type="entry name" value="NIR_SIR_ferr"/>
    <property type="match status" value="1"/>
</dbReference>
<dbReference type="InterPro" id="IPR017121">
    <property type="entry name" value="Nitrite_Rdtase_lsu"/>
</dbReference>
<dbReference type="PRINTS" id="PR00368">
    <property type="entry name" value="FADPNR"/>
</dbReference>
<evidence type="ECO:0000256" key="8">
    <source>
        <dbReference type="ARBA" id="ARBA00022630"/>
    </source>
</evidence>
<dbReference type="RefSeq" id="WP_066333416.1">
    <property type="nucleotide sequence ID" value="NZ_JAXOJX010000010.1"/>
</dbReference>
<comment type="similarity">
    <text evidence="5">Belongs to the nitrite and sulfite reductase 4Fe-4S domain family.</text>
</comment>
<dbReference type="InterPro" id="IPR005117">
    <property type="entry name" value="NiRdtase/SiRdtase_haem-b_fer"/>
</dbReference>
<dbReference type="PRINTS" id="PR00411">
    <property type="entry name" value="PNDRDTASEI"/>
</dbReference>
<feature type="domain" description="NADH-rubredoxin oxidoreductase C-terminal" evidence="22">
    <location>
        <begin position="324"/>
        <end position="391"/>
    </location>
</feature>
<dbReference type="PROSITE" id="PS00365">
    <property type="entry name" value="NIR_SIR"/>
    <property type="match status" value="1"/>
</dbReference>
<comment type="cofactor">
    <cofactor evidence="3 17">
        <name>FAD</name>
        <dbReference type="ChEBI" id="CHEBI:57692"/>
    </cofactor>
</comment>
<keyword evidence="13" id="KW-0408">Iron</keyword>
<feature type="domain" description="BFD-like [2Fe-2S]-binding" evidence="20">
    <location>
        <begin position="428"/>
        <end position="475"/>
    </location>
</feature>
<dbReference type="CDD" id="cd19943">
    <property type="entry name" value="NirB_Fer2_BFD-like_1"/>
    <property type="match status" value="1"/>
</dbReference>
<dbReference type="InterPro" id="IPR036136">
    <property type="entry name" value="Nit/Sulf_reduc_fer-like_dom_sf"/>
</dbReference>
<name>A0ABU5IBZ6_9BURK</name>